<keyword evidence="10" id="KW-1185">Reference proteome</keyword>
<gene>
    <name evidence="9" type="ORF">NF27_BK00030</name>
</gene>
<dbReference type="STRING" id="86105.NF27_BK00030"/>
<comment type="function">
    <text evidence="7">Possible subunit of a heme lyase.</text>
</comment>
<keyword evidence="7" id="KW-0472">Membrane</keyword>
<dbReference type="InterPro" id="IPR051263">
    <property type="entry name" value="C-type_cytochrome_biogenesis"/>
</dbReference>
<protein>
    <recommendedName>
        <fullName evidence="7">Cytochrome c-type biogenesis protein</fullName>
    </recommendedName>
</protein>
<dbReference type="Gene3D" id="1.10.8.640">
    <property type="entry name" value="Cytochrome C biogenesis protein"/>
    <property type="match status" value="1"/>
</dbReference>
<keyword evidence="4 7" id="KW-0732">Signal</keyword>
<feature type="domain" description="CcmH/CycL/Ccl2/NrfF N-terminal" evidence="8">
    <location>
        <begin position="12"/>
        <end position="125"/>
    </location>
</feature>
<dbReference type="Pfam" id="PF03918">
    <property type="entry name" value="CcmH"/>
    <property type="match status" value="1"/>
</dbReference>
<keyword evidence="3 7" id="KW-0479">Metal-binding</keyword>
<keyword evidence="7" id="KW-1133">Transmembrane helix</keyword>
<name>A0A0C1MV89_9RICK</name>
<comment type="similarity">
    <text evidence="1 7">Belongs to the CcmH/CycL/Ccl2/NrfF family.</text>
</comment>
<dbReference type="CDD" id="cd16378">
    <property type="entry name" value="CcmH_N"/>
    <property type="match status" value="1"/>
</dbReference>
<feature type="signal peptide" evidence="7">
    <location>
        <begin position="1"/>
        <end position="24"/>
    </location>
</feature>
<dbReference type="InterPro" id="IPR038297">
    <property type="entry name" value="CcmH/CycL/NrfF/Ccl2_sf"/>
</dbReference>
<feature type="chain" id="PRO_5011022667" description="Cytochrome c-type biogenesis protein" evidence="7">
    <location>
        <begin position="25"/>
        <end position="132"/>
    </location>
</feature>
<evidence type="ECO:0000256" key="6">
    <source>
        <dbReference type="ARBA" id="ARBA00023004"/>
    </source>
</evidence>
<dbReference type="InterPro" id="IPR005616">
    <property type="entry name" value="CcmH/CycL/Ccl2/NrfF_N"/>
</dbReference>
<evidence type="ECO:0000256" key="3">
    <source>
        <dbReference type="ARBA" id="ARBA00022723"/>
    </source>
</evidence>
<organism evidence="9 10">
    <name type="scientific">Candidatus Jidaibacter acanthamoebae</name>
    <dbReference type="NCBI Taxonomy" id="86105"/>
    <lineage>
        <taxon>Bacteria</taxon>
        <taxon>Pseudomonadati</taxon>
        <taxon>Pseudomonadota</taxon>
        <taxon>Alphaproteobacteria</taxon>
        <taxon>Rickettsiales</taxon>
        <taxon>Candidatus Midichloriaceae</taxon>
        <taxon>Candidatus Jidaibacter</taxon>
    </lineage>
</organism>
<dbReference type="PANTHER" id="PTHR47870:SF1">
    <property type="entry name" value="CYTOCHROME C-TYPE BIOGENESIS PROTEIN CCMH"/>
    <property type="match status" value="1"/>
</dbReference>
<feature type="transmembrane region" description="Helical" evidence="7">
    <location>
        <begin position="106"/>
        <end position="124"/>
    </location>
</feature>
<keyword evidence="7" id="KW-0812">Transmembrane</keyword>
<reference evidence="9 10" key="1">
    <citation type="submission" date="2014-11" db="EMBL/GenBank/DDBJ databases">
        <title>A Rickettsiales Symbiont of Amoebae With Ancient Features.</title>
        <authorList>
            <person name="Schulz F."/>
            <person name="Martijn J."/>
            <person name="Wascher F."/>
            <person name="Kostanjsek R."/>
            <person name="Ettema T.J."/>
            <person name="Horn M."/>
        </authorList>
    </citation>
    <scope>NUCLEOTIDE SEQUENCE [LARGE SCALE GENOMIC DNA]</scope>
    <source>
        <strain evidence="9 10">UWC36</strain>
    </source>
</reference>
<evidence type="ECO:0000313" key="10">
    <source>
        <dbReference type="Proteomes" id="UP000031258"/>
    </source>
</evidence>
<proteinExistence type="inferred from homology"/>
<dbReference type="GO" id="GO:0017004">
    <property type="term" value="P:cytochrome complex assembly"/>
    <property type="evidence" value="ECO:0007669"/>
    <property type="project" value="UniProtKB-KW"/>
</dbReference>
<sequence>MISNLMHKILFIILVIFCSNFASAFEAILVDPRQEMRAKSLFTLIRCTQCKGQSIKDSNAKIALIIRQNVRKQIEDGKTDAEILEFLEARYGEEINMNPKINKKNIILWVLPLLMLLIGGYLTLRKAKILGV</sequence>
<dbReference type="AlphaFoldDB" id="A0A0C1MV89"/>
<keyword evidence="6 7" id="KW-0408">Iron</keyword>
<dbReference type="GO" id="GO:0046872">
    <property type="term" value="F:metal ion binding"/>
    <property type="evidence" value="ECO:0007669"/>
    <property type="project" value="UniProtKB-KW"/>
</dbReference>
<evidence type="ECO:0000259" key="8">
    <source>
        <dbReference type="Pfam" id="PF03918"/>
    </source>
</evidence>
<comment type="caution">
    <text evidence="9">The sequence shown here is derived from an EMBL/GenBank/DDBJ whole genome shotgun (WGS) entry which is preliminary data.</text>
</comment>
<dbReference type="Proteomes" id="UP000031258">
    <property type="component" value="Unassembled WGS sequence"/>
</dbReference>
<evidence type="ECO:0000256" key="5">
    <source>
        <dbReference type="ARBA" id="ARBA00022748"/>
    </source>
</evidence>
<dbReference type="GO" id="GO:0005886">
    <property type="term" value="C:plasma membrane"/>
    <property type="evidence" value="ECO:0007669"/>
    <property type="project" value="TreeGrafter"/>
</dbReference>
<dbReference type="PANTHER" id="PTHR47870">
    <property type="entry name" value="CYTOCHROME C-TYPE BIOGENESIS PROTEIN CCMH"/>
    <property type="match status" value="1"/>
</dbReference>
<evidence type="ECO:0000256" key="4">
    <source>
        <dbReference type="ARBA" id="ARBA00022729"/>
    </source>
</evidence>
<accession>A0A0C1MV89</accession>
<evidence type="ECO:0000256" key="7">
    <source>
        <dbReference type="RuleBase" id="RU364112"/>
    </source>
</evidence>
<evidence type="ECO:0000256" key="2">
    <source>
        <dbReference type="ARBA" id="ARBA00022617"/>
    </source>
</evidence>
<keyword evidence="2 7" id="KW-0349">Heme</keyword>
<dbReference type="EMBL" id="JSWE01000036">
    <property type="protein sequence ID" value="KIE06082.1"/>
    <property type="molecule type" value="Genomic_DNA"/>
</dbReference>
<evidence type="ECO:0000256" key="1">
    <source>
        <dbReference type="ARBA" id="ARBA00010342"/>
    </source>
</evidence>
<keyword evidence="5" id="KW-0201">Cytochrome c-type biogenesis</keyword>
<evidence type="ECO:0000313" key="9">
    <source>
        <dbReference type="EMBL" id="KIE06082.1"/>
    </source>
</evidence>